<dbReference type="STRING" id="52694.ACWI_22790"/>
<dbReference type="PANTHER" id="PTHR43717">
    <property type="entry name" value="ANAEROBIC NITRIC OXIDE REDUCTASE FLAVORUBREDOXIN"/>
    <property type="match status" value="1"/>
</dbReference>
<evidence type="ECO:0000256" key="1">
    <source>
        <dbReference type="ARBA" id="ARBA00007121"/>
    </source>
</evidence>
<dbReference type="Pfam" id="PF19583">
    <property type="entry name" value="ODP"/>
    <property type="match status" value="1"/>
</dbReference>
<dbReference type="SMART" id="SM00849">
    <property type="entry name" value="Lactamase_B"/>
    <property type="match status" value="1"/>
</dbReference>
<accession>A0A1F2PGH9</accession>
<evidence type="ECO:0000313" key="5">
    <source>
        <dbReference type="EMBL" id="UYO63149.1"/>
    </source>
</evidence>
<dbReference type="Proteomes" id="UP000176244">
    <property type="component" value="Unassembled WGS sequence"/>
</dbReference>
<comment type="similarity">
    <text evidence="1">In the N-terminal section; belongs to the zinc metallo-hydrolase group 3 family.</text>
</comment>
<dbReference type="InterPro" id="IPR001279">
    <property type="entry name" value="Metallo-B-lactamas"/>
</dbReference>
<dbReference type="CDD" id="cd07709">
    <property type="entry name" value="flavodiiron_proteins_MBL-fold"/>
    <property type="match status" value="1"/>
</dbReference>
<dbReference type="PROSITE" id="PS50902">
    <property type="entry name" value="FLAVODOXIN_LIKE"/>
    <property type="match status" value="1"/>
</dbReference>
<evidence type="ECO:0000313" key="3">
    <source>
        <dbReference type="EMBL" id="OFV70074.1"/>
    </source>
</evidence>
<dbReference type="GO" id="GO:0046872">
    <property type="term" value="F:metal ion binding"/>
    <property type="evidence" value="ECO:0007669"/>
    <property type="project" value="InterPro"/>
</dbReference>
<dbReference type="SUPFAM" id="SSF52218">
    <property type="entry name" value="Flavoproteins"/>
    <property type="match status" value="1"/>
</dbReference>
<evidence type="ECO:0000313" key="7">
    <source>
        <dbReference type="Proteomes" id="UP000322619"/>
    </source>
</evidence>
<feature type="domain" description="Flavodoxin-like" evidence="2">
    <location>
        <begin position="252"/>
        <end position="391"/>
    </location>
</feature>
<dbReference type="InterPro" id="IPR045761">
    <property type="entry name" value="ODP_dom"/>
</dbReference>
<reference evidence="4 7" key="2">
    <citation type="submission" date="2019-08" db="EMBL/GenBank/DDBJ databases">
        <title>Isolation and enrichment of carboxydotrophic bacteria from anaerobic sludge for the production of bio-based chemicals from syngas.</title>
        <authorList>
            <person name="Antares A.L."/>
            <person name="Moreira J."/>
            <person name="Diender M."/>
            <person name="Parshina S.N."/>
            <person name="Stams A.J.M."/>
            <person name="Alves M."/>
            <person name="Alves J.I."/>
            <person name="Sousa D.Z."/>
        </authorList>
    </citation>
    <scope>NUCLEOTIDE SEQUENCE [LARGE SCALE GENOMIC DNA]</scope>
    <source>
        <strain evidence="4 7">JM</strain>
    </source>
</reference>
<dbReference type="GO" id="GO:0010181">
    <property type="term" value="F:FMN binding"/>
    <property type="evidence" value="ECO:0007669"/>
    <property type="project" value="InterPro"/>
</dbReference>
<keyword evidence="3" id="KW-0560">Oxidoreductase</keyword>
<dbReference type="AlphaFoldDB" id="A0A1F2PGH9"/>
<dbReference type="EMBL" id="CP087994">
    <property type="protein sequence ID" value="UYO63149.1"/>
    <property type="molecule type" value="Genomic_DNA"/>
</dbReference>
<dbReference type="InterPro" id="IPR008254">
    <property type="entry name" value="Flavodoxin/NO_synth"/>
</dbReference>
<dbReference type="InterPro" id="IPR036866">
    <property type="entry name" value="RibonucZ/Hydroxyglut_hydro"/>
</dbReference>
<dbReference type="Proteomes" id="UP000322619">
    <property type="component" value="Unassembled WGS sequence"/>
</dbReference>
<evidence type="ECO:0000313" key="8">
    <source>
        <dbReference type="Proteomes" id="UP001163550"/>
    </source>
</evidence>
<sequence>MNAVKIKDDIFWVGVNDYQTTLFEGLWPIDQEGVSYNAFVINDEKVAIIDTVKTIKADEYIKKIKSLIGDKKVDYLIVNHMEPDHSSGITDLLAEYPEMVIVGNKKTFPIMNNFYKITKNLHEVGEGDTLCLGKHTLQFFMTPMVHWPESMVTYDVTDKVLFSMDVFGSFKAPVGSIFDGENDLDAFEEPTRRYYACIVGKVAGQALKALNKLGGIEINTICPSHGLIWRDNPKHILDMYIKMSAKETDPGVVIAYGSMYGCTQKAAETLAIALKNEGVKEVKLYDVAKTDISFIVSDIWKYKGLFLGAPSYYGQIFPKMANLLYKLGEIRVDNHKVGFFADYSWSGGADKSFNEFIEHAKVDTLDEILMIKGTPDEQDVADLNELAKKMAKEIIQ</sequence>
<dbReference type="Pfam" id="PF00258">
    <property type="entry name" value="Flavodoxin_1"/>
    <property type="match status" value="1"/>
</dbReference>
<keyword evidence="8" id="KW-1185">Reference proteome</keyword>
<protein>
    <submittedName>
        <fullName evidence="4">FprA family A-type flavoprotein</fullName>
    </submittedName>
    <submittedName>
        <fullName evidence="3">Nitric oxide reductase</fullName>
        <ecNumber evidence="3">1.-.-.-</ecNumber>
    </submittedName>
</protein>
<dbReference type="EC" id="1.-.-.-" evidence="3"/>
<dbReference type="PANTHER" id="PTHR43717:SF1">
    <property type="entry name" value="ANAEROBIC NITRIC OXIDE REDUCTASE FLAVORUBREDOXIN"/>
    <property type="match status" value="1"/>
</dbReference>
<dbReference type="RefSeq" id="WP_070371564.1">
    <property type="nucleotide sequence ID" value="NZ_CABIIK010000027.1"/>
</dbReference>
<dbReference type="OrthoDB" id="9807946at2"/>
<dbReference type="PIRSF" id="PIRSF005243">
    <property type="entry name" value="ROO"/>
    <property type="match status" value="1"/>
</dbReference>
<proteinExistence type="inferred from homology"/>
<reference evidence="3 6" key="1">
    <citation type="submission" date="2015-09" db="EMBL/GenBank/DDBJ databases">
        <title>Genome sequence of Acetobacterium wieringae DSM 1911.</title>
        <authorList>
            <person name="Poehlein A."/>
            <person name="Bengelsdorf F.R."/>
            <person name="Schiel-Bengelsdorf B."/>
            <person name="Duerre P."/>
            <person name="Daniel R."/>
        </authorList>
    </citation>
    <scope>NUCLEOTIDE SEQUENCE [LARGE SCALE GENOMIC DNA]</scope>
    <source>
        <strain evidence="3 6">DSM 1911</strain>
    </source>
</reference>
<evidence type="ECO:0000313" key="4">
    <source>
        <dbReference type="EMBL" id="TYC87384.1"/>
    </source>
</evidence>
<dbReference type="Gene3D" id="3.40.50.360">
    <property type="match status" value="1"/>
</dbReference>
<evidence type="ECO:0000259" key="2">
    <source>
        <dbReference type="PROSITE" id="PS50902"/>
    </source>
</evidence>
<dbReference type="EMBL" id="VSLA01000005">
    <property type="protein sequence ID" value="TYC87384.1"/>
    <property type="molecule type" value="Genomic_DNA"/>
</dbReference>
<gene>
    <name evidence="3" type="primary">fprA</name>
    <name evidence="3" type="ORF">ACWI_22790</name>
    <name evidence="4" type="ORF">FXB42_04535</name>
    <name evidence="5" type="ORF">LNN31_01485</name>
</gene>
<dbReference type="SUPFAM" id="SSF56281">
    <property type="entry name" value="Metallo-hydrolase/oxidoreductase"/>
    <property type="match status" value="1"/>
</dbReference>
<dbReference type="Gene3D" id="3.60.15.10">
    <property type="entry name" value="Ribonuclease Z/Hydroxyacylglutathione hydrolase-like"/>
    <property type="match status" value="1"/>
</dbReference>
<dbReference type="EMBL" id="LKEU01000033">
    <property type="protein sequence ID" value="OFV70074.1"/>
    <property type="molecule type" value="Genomic_DNA"/>
</dbReference>
<dbReference type="InterPro" id="IPR029039">
    <property type="entry name" value="Flavoprotein-like_sf"/>
</dbReference>
<reference evidence="5" key="3">
    <citation type="submission" date="2021-11" db="EMBL/GenBank/DDBJ databases">
        <title>Isoprene-degrading acetogen.</title>
        <authorList>
            <person name="Yang Y."/>
            <person name="Jin H."/>
            <person name="Yan J."/>
        </authorList>
    </citation>
    <scope>NUCLEOTIDE SEQUENCE</scope>
    <source>
        <strain evidence="5">Berkeley</strain>
    </source>
</reference>
<dbReference type="InterPro" id="IPR016440">
    <property type="entry name" value="Rubredoxin-O_OxRdtase"/>
</dbReference>
<name>A0A1F2PGH9_9FIRM</name>
<evidence type="ECO:0000313" key="6">
    <source>
        <dbReference type="Proteomes" id="UP000176244"/>
    </source>
</evidence>
<dbReference type="Proteomes" id="UP001163550">
    <property type="component" value="Chromosome"/>
</dbReference>
<organism evidence="3 6">
    <name type="scientific">Acetobacterium wieringae</name>
    <dbReference type="NCBI Taxonomy" id="52694"/>
    <lineage>
        <taxon>Bacteria</taxon>
        <taxon>Bacillati</taxon>
        <taxon>Bacillota</taxon>
        <taxon>Clostridia</taxon>
        <taxon>Eubacteriales</taxon>
        <taxon>Eubacteriaceae</taxon>
        <taxon>Acetobacterium</taxon>
    </lineage>
</organism>
<dbReference type="GO" id="GO:0009055">
    <property type="term" value="F:electron transfer activity"/>
    <property type="evidence" value="ECO:0007669"/>
    <property type="project" value="InterPro"/>
</dbReference>
<dbReference type="GO" id="GO:0016651">
    <property type="term" value="F:oxidoreductase activity, acting on NAD(P)H"/>
    <property type="evidence" value="ECO:0007669"/>
    <property type="project" value="UniProtKB-ARBA"/>
</dbReference>